<feature type="domain" description="CFAP61 dimerisation" evidence="2">
    <location>
        <begin position="372"/>
        <end position="459"/>
    </location>
</feature>
<evidence type="ECO:0000259" key="2">
    <source>
        <dbReference type="Pfam" id="PF23150"/>
    </source>
</evidence>
<feature type="compositionally biased region" description="Polar residues" evidence="1">
    <location>
        <begin position="1"/>
        <end position="14"/>
    </location>
</feature>
<feature type="region of interest" description="Disordered" evidence="1">
    <location>
        <begin position="317"/>
        <end position="340"/>
    </location>
</feature>
<evidence type="ECO:0000313" key="4">
    <source>
        <dbReference type="Proteomes" id="UP001075354"/>
    </source>
</evidence>
<proteinExistence type="predicted"/>
<evidence type="ECO:0000313" key="3">
    <source>
        <dbReference type="EMBL" id="KAJ1522715.1"/>
    </source>
</evidence>
<dbReference type="Pfam" id="PF23150">
    <property type="entry name" value="CFAP61_dimer"/>
    <property type="match status" value="1"/>
</dbReference>
<reference evidence="3" key="1">
    <citation type="submission" date="2022-12" db="EMBL/GenBank/DDBJ databases">
        <title>Chromosome-level genome assembly of the bean flower thrips Megalurothrips usitatus.</title>
        <authorList>
            <person name="Ma L."/>
            <person name="Liu Q."/>
            <person name="Li H."/>
            <person name="Cai W."/>
        </authorList>
    </citation>
    <scope>NUCLEOTIDE SEQUENCE</scope>
    <source>
        <strain evidence="3">Cailab_2022a</strain>
    </source>
</reference>
<dbReference type="InterPro" id="IPR056299">
    <property type="entry name" value="CFAP61_dimer"/>
</dbReference>
<keyword evidence="4" id="KW-1185">Reference proteome</keyword>
<dbReference type="PANTHER" id="PTHR21178">
    <property type="entry name" value="CILIA- AND FLAGELLA-ASSOCIATED PROTEIN 61"/>
    <property type="match status" value="1"/>
</dbReference>
<gene>
    <name evidence="3" type="ORF">ONE63_001875</name>
</gene>
<dbReference type="EMBL" id="JAPTSV010000011">
    <property type="protein sequence ID" value="KAJ1522715.1"/>
    <property type="molecule type" value="Genomic_DNA"/>
</dbReference>
<organism evidence="3 4">
    <name type="scientific">Megalurothrips usitatus</name>
    <name type="common">bean blossom thrips</name>
    <dbReference type="NCBI Taxonomy" id="439358"/>
    <lineage>
        <taxon>Eukaryota</taxon>
        <taxon>Metazoa</taxon>
        <taxon>Ecdysozoa</taxon>
        <taxon>Arthropoda</taxon>
        <taxon>Hexapoda</taxon>
        <taxon>Insecta</taxon>
        <taxon>Pterygota</taxon>
        <taxon>Neoptera</taxon>
        <taxon>Paraneoptera</taxon>
        <taxon>Thysanoptera</taxon>
        <taxon>Terebrantia</taxon>
        <taxon>Thripoidea</taxon>
        <taxon>Thripidae</taxon>
        <taxon>Megalurothrips</taxon>
    </lineage>
</organism>
<dbReference type="Proteomes" id="UP001075354">
    <property type="component" value="Chromosome 11"/>
</dbReference>
<comment type="caution">
    <text evidence="3">The sequence shown here is derived from an EMBL/GenBank/DDBJ whole genome shotgun (WGS) entry which is preliminary data.</text>
</comment>
<evidence type="ECO:0000256" key="1">
    <source>
        <dbReference type="SAM" id="MobiDB-lite"/>
    </source>
</evidence>
<dbReference type="InterPro" id="IPR038884">
    <property type="entry name" value="CFAP61"/>
</dbReference>
<feature type="region of interest" description="Disordered" evidence="1">
    <location>
        <begin position="1"/>
        <end position="51"/>
    </location>
</feature>
<protein>
    <recommendedName>
        <fullName evidence="2">CFAP61 dimerisation domain-containing protein</fullName>
    </recommendedName>
</protein>
<dbReference type="PANTHER" id="PTHR21178:SF8">
    <property type="entry name" value="CILIA- AND FLAGELLA-ASSOCIATED PROTEIN 61"/>
    <property type="match status" value="1"/>
</dbReference>
<sequence>MSRGSSNVLSSNITDRQRDSVPPQADTDTGDTAAALSEPADTPRSCDDKPVQQAKLPDNVFLVNTDVDVKTALAALKQWASATEADTLVLYGWWHRPELLCFVSGLLHWGVPAANILVVDPDSQEQEGPLLMPVLGDAQVEAAVLDALEACGVSLCQGCELQSWTCGVADWNQDVAGAADAQFATHITLRPKRGAYLQPLLGRVRREESEGALDKTAPISVPCMALFCFPSKTIDPVTFSALAASGLVTDGLLVIDRLGRTNDPFILAGGPVTTYQRKLCAADMDHPYYSGLEIGHKMAQQMRRLWDPVLKARAQLEERTPASSEMSAASGADGSLSTATPADDRVVTRGEVIGEAVRAVLGPYWHYSGMVPTLTAPVVLSCVLPGHDGELHFLHVRAPGPFPLAAEGRTFQSGQPMFGTFSRVVSDATGFVREILCLTTQPLPVDMLVAWYGQREDNLAAAADILAHLSSPDVMRAVFHRDPYRESQRQRDLDALFGYPSCKVVPAVTAALESNDWRPLEHGRRAALRLQWAESPEQRSIEQRVVTLLRDHGFSVLTEDVREAVRALLDTKEGWN</sequence>
<dbReference type="AlphaFoldDB" id="A0AAV7XDH0"/>
<feature type="compositionally biased region" description="Low complexity" evidence="1">
    <location>
        <begin position="25"/>
        <end position="35"/>
    </location>
</feature>
<accession>A0AAV7XDH0</accession>
<name>A0AAV7XDH0_9NEOP</name>